<dbReference type="InterPro" id="IPR036291">
    <property type="entry name" value="NAD(P)-bd_dom_sf"/>
</dbReference>
<organism evidence="2">
    <name type="scientific">marine metagenome</name>
    <dbReference type="NCBI Taxonomy" id="408172"/>
    <lineage>
        <taxon>unclassified sequences</taxon>
        <taxon>metagenomes</taxon>
        <taxon>ecological metagenomes</taxon>
    </lineage>
</organism>
<dbReference type="InterPro" id="IPR001509">
    <property type="entry name" value="Epimerase_deHydtase"/>
</dbReference>
<sequence>MNKKNVLVTGGNGMIGRQLVELLYDTTSANITVADLPNVDLRDRKDCKAVCDGQDIVFHLAGIKGSPIRSMESPASFSVPMIQFNANMVEAAYNAGVEWFLYTSSVGVYHPAEVFVEDDVWKTFPSENDWFAGWAKRIGEMNVEAYMKQYDWNKCSIVRPANVYGPYDNFGQWSMVVPSLIKKAHENDVLEVWGDGSPIRDLIYSEDVARGMLHMVENKVTEPVNLGSGNGVTIREIAEIVANYFNKEIVWDKTKPMGDSKRLMSMERSESHGFKSTVDFKDGILKTI</sequence>
<dbReference type="Pfam" id="PF01370">
    <property type="entry name" value="Epimerase"/>
    <property type="match status" value="1"/>
</dbReference>
<feature type="non-terminal residue" evidence="2">
    <location>
        <position position="1"/>
    </location>
</feature>
<dbReference type="Gene3D" id="3.40.50.720">
    <property type="entry name" value="NAD(P)-binding Rossmann-like Domain"/>
    <property type="match status" value="1"/>
</dbReference>
<feature type="non-terminal residue" evidence="2">
    <location>
        <position position="288"/>
    </location>
</feature>
<name>A0A382STE9_9ZZZZ</name>
<accession>A0A382STE9</accession>
<dbReference type="AlphaFoldDB" id="A0A382STE9"/>
<proteinExistence type="predicted"/>
<gene>
    <name evidence="2" type="ORF">METZ01_LOCUS365619</name>
</gene>
<evidence type="ECO:0000313" key="2">
    <source>
        <dbReference type="EMBL" id="SVD12765.1"/>
    </source>
</evidence>
<dbReference type="Gene3D" id="3.90.25.10">
    <property type="entry name" value="UDP-galactose 4-epimerase, domain 1"/>
    <property type="match status" value="1"/>
</dbReference>
<reference evidence="2" key="1">
    <citation type="submission" date="2018-05" db="EMBL/GenBank/DDBJ databases">
        <authorList>
            <person name="Lanie J.A."/>
            <person name="Ng W.-L."/>
            <person name="Kazmierczak K.M."/>
            <person name="Andrzejewski T.M."/>
            <person name="Davidsen T.M."/>
            <person name="Wayne K.J."/>
            <person name="Tettelin H."/>
            <person name="Glass J.I."/>
            <person name="Rusch D."/>
            <person name="Podicherti R."/>
            <person name="Tsui H.-C.T."/>
            <person name="Winkler M.E."/>
        </authorList>
    </citation>
    <scope>NUCLEOTIDE SEQUENCE</scope>
</reference>
<dbReference type="EMBL" id="UINC01131203">
    <property type="protein sequence ID" value="SVD12765.1"/>
    <property type="molecule type" value="Genomic_DNA"/>
</dbReference>
<dbReference type="PANTHER" id="PTHR43238">
    <property type="entry name" value="GDP-L-FUCOSE SYNTHASE"/>
    <property type="match status" value="1"/>
</dbReference>
<feature type="domain" description="NAD-dependent epimerase/dehydratase" evidence="1">
    <location>
        <begin position="6"/>
        <end position="227"/>
    </location>
</feature>
<protein>
    <recommendedName>
        <fullName evidence="1">NAD-dependent epimerase/dehydratase domain-containing protein</fullName>
    </recommendedName>
</protein>
<dbReference type="GO" id="GO:0050577">
    <property type="term" value="F:GDP-L-fucose synthase activity"/>
    <property type="evidence" value="ECO:0007669"/>
    <property type="project" value="TreeGrafter"/>
</dbReference>
<evidence type="ECO:0000259" key="1">
    <source>
        <dbReference type="Pfam" id="PF01370"/>
    </source>
</evidence>
<dbReference type="PANTHER" id="PTHR43238:SF1">
    <property type="entry name" value="GDP-L-FUCOSE SYNTHASE"/>
    <property type="match status" value="1"/>
</dbReference>
<dbReference type="SUPFAM" id="SSF51735">
    <property type="entry name" value="NAD(P)-binding Rossmann-fold domains"/>
    <property type="match status" value="1"/>
</dbReference>